<dbReference type="EC" id="4.2.1.126" evidence="3"/>
<organism evidence="5 6">
    <name type="scientific">Fredinandcohnia salidurans</name>
    <dbReference type="NCBI Taxonomy" id="2595041"/>
    <lineage>
        <taxon>Bacteria</taxon>
        <taxon>Bacillati</taxon>
        <taxon>Bacillota</taxon>
        <taxon>Bacilli</taxon>
        <taxon>Bacillales</taxon>
        <taxon>Bacillaceae</taxon>
        <taxon>Fredinandcohnia</taxon>
    </lineage>
</organism>
<dbReference type="PANTHER" id="PTHR10088">
    <property type="entry name" value="GLUCOKINASE REGULATORY PROTEIN"/>
    <property type="match status" value="1"/>
</dbReference>
<evidence type="ECO:0000256" key="1">
    <source>
        <dbReference type="ARBA" id="ARBA00023239"/>
    </source>
</evidence>
<dbReference type="PANTHER" id="PTHR10088:SF4">
    <property type="entry name" value="GLUCOKINASE REGULATORY PROTEIN"/>
    <property type="match status" value="1"/>
</dbReference>
<keyword evidence="2 3" id="KW-0119">Carbohydrate metabolism</keyword>
<reference evidence="6" key="1">
    <citation type="journal article" date="2019" name="Int. J. Syst. Evol. Microbiol.">
        <title>The Global Catalogue of Microorganisms (GCM) 10K type strain sequencing project: providing services to taxonomists for standard genome sequencing and annotation.</title>
        <authorList>
            <consortium name="The Broad Institute Genomics Platform"/>
            <consortium name="The Broad Institute Genome Sequencing Center for Infectious Disease"/>
            <person name="Wu L."/>
            <person name="Ma J."/>
        </authorList>
    </citation>
    <scope>NUCLEOTIDE SEQUENCE [LARGE SCALE GENOMIC DNA]</scope>
    <source>
        <strain evidence="6">CCUG 15531</strain>
    </source>
</reference>
<comment type="miscellaneous">
    <text evidence="3">A lyase-type mechanism (elimination/hydration) is suggested for the cleavage of the lactyl ether bond of MurNAc 6-phosphate, with the formation of an alpha,beta-unsaturated aldehyde intermediate with (E)-stereochemistry, followed by the syn addition of water to give product.</text>
</comment>
<feature type="active site" evidence="3">
    <location>
        <position position="119"/>
    </location>
</feature>
<comment type="subunit">
    <text evidence="3">Homodimer.</text>
</comment>
<dbReference type="EMBL" id="JBHUEK010000025">
    <property type="protein sequence ID" value="MFD1780433.1"/>
    <property type="molecule type" value="Genomic_DNA"/>
</dbReference>
<evidence type="ECO:0000313" key="6">
    <source>
        <dbReference type="Proteomes" id="UP001597227"/>
    </source>
</evidence>
<dbReference type="NCBIfam" id="TIGR00274">
    <property type="entry name" value="N-acetylmuramic acid 6-phosphate etherase"/>
    <property type="match status" value="1"/>
</dbReference>
<dbReference type="InterPro" id="IPR005486">
    <property type="entry name" value="Glucokinase_regulatory_CS"/>
</dbReference>
<dbReference type="RefSeq" id="WP_388040095.1">
    <property type="nucleotide sequence ID" value="NZ_JBHUEK010000025.1"/>
</dbReference>
<evidence type="ECO:0000256" key="2">
    <source>
        <dbReference type="ARBA" id="ARBA00023277"/>
    </source>
</evidence>
<dbReference type="NCBIfam" id="NF003915">
    <property type="entry name" value="PRK05441.1"/>
    <property type="match status" value="1"/>
</dbReference>
<dbReference type="Pfam" id="PF22645">
    <property type="entry name" value="GKRP_SIS_N"/>
    <property type="match status" value="1"/>
</dbReference>
<dbReference type="InterPro" id="IPR001347">
    <property type="entry name" value="SIS_dom"/>
</dbReference>
<dbReference type="GO" id="GO:0016829">
    <property type="term" value="F:lyase activity"/>
    <property type="evidence" value="ECO:0007669"/>
    <property type="project" value="UniProtKB-KW"/>
</dbReference>
<dbReference type="InterPro" id="IPR040190">
    <property type="entry name" value="MURQ/GCKR"/>
</dbReference>
<keyword evidence="1 3" id="KW-0456">Lyase</keyword>
<comment type="pathway">
    <text evidence="3">Amino-sugar metabolism; N-acetylmuramate degradation.</text>
</comment>
<dbReference type="CDD" id="cd05007">
    <property type="entry name" value="SIS_Etherase"/>
    <property type="match status" value="1"/>
</dbReference>
<evidence type="ECO:0000259" key="4">
    <source>
        <dbReference type="PROSITE" id="PS51464"/>
    </source>
</evidence>
<feature type="active site" description="Proton donor" evidence="3">
    <location>
        <position position="88"/>
    </location>
</feature>
<dbReference type="InterPro" id="IPR046348">
    <property type="entry name" value="SIS_dom_sf"/>
</dbReference>
<evidence type="ECO:0000313" key="5">
    <source>
        <dbReference type="EMBL" id="MFD1780433.1"/>
    </source>
</evidence>
<comment type="caution">
    <text evidence="5">The sequence shown here is derived from an EMBL/GenBank/DDBJ whole genome shotgun (WGS) entry which is preliminary data.</text>
</comment>
<dbReference type="PROSITE" id="PS01272">
    <property type="entry name" value="GCKR"/>
    <property type="match status" value="1"/>
</dbReference>
<keyword evidence="6" id="KW-1185">Reference proteome</keyword>
<sequence>MAKLKVNITSLTTEQRNQRSLNIDQLTTSQIIGMMNEEDETVSKAVRKVLPQIDKAIEAIYAILKQNGRLFYIGAGTSGRLGVLDAAECPPTFCTPPEMVQAIMAGGESAMFTAVEGAEDDLDGGAKDLEKRGFTKNDILVGIAASGRTPYVIGALKYAQNLGAITVSLACNENAEISKYAHHSIEVIVGPEILSGSTRLKSATAQKMILNMLSTTAMIKLGKVYGNLMVDLHASNLKLIERARRIVMDVTGITYQEAEVILNQTNQKVKPAIVMALAGVSLEKANEVIDRANGFTRKAIEFANEGK</sequence>
<accession>A0ABW4MSE9</accession>
<comment type="similarity">
    <text evidence="3">Belongs to the GCKR-like family. MurNAc-6-P etherase subfamily.</text>
</comment>
<dbReference type="Proteomes" id="UP001597227">
    <property type="component" value="Unassembled WGS sequence"/>
</dbReference>
<evidence type="ECO:0000256" key="3">
    <source>
        <dbReference type="HAMAP-Rule" id="MF_00068"/>
    </source>
</evidence>
<name>A0ABW4MSE9_9BACI</name>
<dbReference type="SUPFAM" id="SSF53697">
    <property type="entry name" value="SIS domain"/>
    <property type="match status" value="1"/>
</dbReference>
<proteinExistence type="inferred from homology"/>
<comment type="function">
    <text evidence="3">Specifically catalyzes the cleavage of the D-lactyl ether substituent of MurNAc 6-phosphate, producing GlcNAc 6-phosphate and D-lactate.</text>
</comment>
<dbReference type="NCBIfam" id="NF009222">
    <property type="entry name" value="PRK12570.1"/>
    <property type="match status" value="1"/>
</dbReference>
<feature type="domain" description="SIS" evidence="4">
    <location>
        <begin position="60"/>
        <end position="223"/>
    </location>
</feature>
<comment type="catalytic activity">
    <reaction evidence="3">
        <text>N-acetyl-D-muramate 6-phosphate + H2O = N-acetyl-D-glucosamine 6-phosphate + (R)-lactate</text>
        <dbReference type="Rhea" id="RHEA:26410"/>
        <dbReference type="ChEBI" id="CHEBI:15377"/>
        <dbReference type="ChEBI" id="CHEBI:16004"/>
        <dbReference type="ChEBI" id="CHEBI:57513"/>
        <dbReference type="ChEBI" id="CHEBI:58722"/>
        <dbReference type="EC" id="4.2.1.126"/>
    </reaction>
</comment>
<dbReference type="HAMAP" id="MF_00068">
    <property type="entry name" value="MurQ"/>
    <property type="match status" value="1"/>
</dbReference>
<dbReference type="PROSITE" id="PS51464">
    <property type="entry name" value="SIS"/>
    <property type="match status" value="1"/>
</dbReference>
<dbReference type="Gene3D" id="3.40.50.10490">
    <property type="entry name" value="Glucose-6-phosphate isomerase like protein, domain 1"/>
    <property type="match status" value="1"/>
</dbReference>
<gene>
    <name evidence="3 5" type="primary">murQ</name>
    <name evidence="5" type="ORF">ACFSFW_17340</name>
</gene>
<protein>
    <recommendedName>
        <fullName evidence="3">N-acetylmuramic acid 6-phosphate etherase</fullName>
        <shortName evidence="3">MurNAc-6-P etherase</shortName>
        <ecNumber evidence="3">4.2.1.126</ecNumber>
    </recommendedName>
    <alternativeName>
        <fullName evidence="3">N-acetylmuramic acid 6-phosphate hydrolase</fullName>
    </alternativeName>
    <alternativeName>
        <fullName evidence="3">N-acetylmuramic acid 6-phosphate lyase</fullName>
    </alternativeName>
</protein>
<dbReference type="Gene3D" id="1.10.8.1080">
    <property type="match status" value="1"/>
</dbReference>
<dbReference type="InterPro" id="IPR005488">
    <property type="entry name" value="Etherase_MurQ"/>
</dbReference>